<dbReference type="InterPro" id="IPR004358">
    <property type="entry name" value="Sig_transdc_His_kin-like_C"/>
</dbReference>
<keyword evidence="4" id="KW-1133">Transmembrane helix</keyword>
<dbReference type="OrthoDB" id="2521613at2"/>
<dbReference type="PANTHER" id="PTHR43065">
    <property type="entry name" value="SENSOR HISTIDINE KINASE"/>
    <property type="match status" value="1"/>
</dbReference>
<dbReference type="InterPro" id="IPR005467">
    <property type="entry name" value="His_kinase_dom"/>
</dbReference>
<dbReference type="Gene3D" id="3.30.565.10">
    <property type="entry name" value="Histidine kinase-like ATPase, C-terminal domain"/>
    <property type="match status" value="1"/>
</dbReference>
<keyword evidence="4" id="KW-0812">Transmembrane</keyword>
<dbReference type="SUPFAM" id="SSF55874">
    <property type="entry name" value="ATPase domain of HSP90 chaperone/DNA topoisomerase II/histidine kinase"/>
    <property type="match status" value="1"/>
</dbReference>
<evidence type="ECO:0000256" key="4">
    <source>
        <dbReference type="SAM" id="Phobius"/>
    </source>
</evidence>
<protein>
    <recommendedName>
        <fullName evidence="2">histidine kinase</fullName>
        <ecNumber evidence="2">2.7.13.3</ecNumber>
    </recommendedName>
</protein>
<evidence type="ECO:0000256" key="2">
    <source>
        <dbReference type="ARBA" id="ARBA00012438"/>
    </source>
</evidence>
<dbReference type="InterPro" id="IPR036097">
    <property type="entry name" value="HisK_dim/P_sf"/>
</dbReference>
<evidence type="ECO:0000256" key="1">
    <source>
        <dbReference type="ARBA" id="ARBA00000085"/>
    </source>
</evidence>
<dbReference type="Proteomes" id="UP000288395">
    <property type="component" value="Unassembled WGS sequence"/>
</dbReference>
<evidence type="ECO:0000259" key="5">
    <source>
        <dbReference type="PROSITE" id="PS50109"/>
    </source>
</evidence>
<dbReference type="PROSITE" id="PS50109">
    <property type="entry name" value="HIS_KIN"/>
    <property type="match status" value="1"/>
</dbReference>
<feature type="domain" description="Histidine kinase" evidence="5">
    <location>
        <begin position="456"/>
        <end position="687"/>
    </location>
</feature>
<comment type="caution">
    <text evidence="6">The sequence shown here is derived from an EMBL/GenBank/DDBJ whole genome shotgun (WGS) entry which is preliminary data.</text>
</comment>
<organism evidence="6 7">
    <name type="scientific">Aliidiomarina iranensis</name>
    <dbReference type="NCBI Taxonomy" id="1434071"/>
    <lineage>
        <taxon>Bacteria</taxon>
        <taxon>Pseudomonadati</taxon>
        <taxon>Pseudomonadota</taxon>
        <taxon>Gammaproteobacteria</taxon>
        <taxon>Alteromonadales</taxon>
        <taxon>Idiomarinaceae</taxon>
        <taxon>Aliidiomarina</taxon>
    </lineage>
</organism>
<dbReference type="SMART" id="SM00387">
    <property type="entry name" value="HATPase_c"/>
    <property type="match status" value="1"/>
</dbReference>
<dbReference type="InterPro" id="IPR036890">
    <property type="entry name" value="HATPase_C_sf"/>
</dbReference>
<evidence type="ECO:0000313" key="7">
    <source>
        <dbReference type="Proteomes" id="UP000288395"/>
    </source>
</evidence>
<feature type="coiled-coil region" evidence="3">
    <location>
        <begin position="221"/>
        <end position="385"/>
    </location>
</feature>
<gene>
    <name evidence="6" type="ORF">CWE08_10135</name>
</gene>
<dbReference type="Pfam" id="PF02518">
    <property type="entry name" value="HATPase_c"/>
    <property type="match status" value="1"/>
</dbReference>
<proteinExistence type="predicted"/>
<evidence type="ECO:0000256" key="3">
    <source>
        <dbReference type="SAM" id="Coils"/>
    </source>
</evidence>
<dbReference type="PRINTS" id="PR00344">
    <property type="entry name" value="BCTRLSENSOR"/>
</dbReference>
<sequence length="687" mass="77073">MLVALFHKLPRMPNVMMRRFLLIPVLLFNLVAISVFAISALALTFSGSVQAQARAIDDSVLTAPNAEITSAELRAAYLSNVPQYVVWPNESVRQQLTIGVLGNEAVYNQLISSPILPVRGLRIDVELLTRPSMASDVDILYIAPGASHQLNSAFNATRSRPILVVSEHSPVREEMMINLVSGAENRLAFQVNNERIQDSGLRSTLDLLTLRGNELELAVYARRAYQRLAELQTEYTELEDALTATQEENSQLLNRIQILEQTIRERDNVLRAQQGTLEDREQVMESQQSALRDLLTELDQQRQQILLREEQLRQIQQTLRQSESLLAAQQQELNEKEEQLRQKQVDSDELAERITANRNVLAVQQQQLRDQRNALDEQMALLESRERTIDRQRLYLWAIGAAFLIALILAFTTVVMFLNKRKTAGKLMFALDELHEAQDKLVESEKMAALGNLVAGVAHEVNTPLGVAITGTSMVNDRITVLKENLGQGNLTREQLSNFLERSSESLSLTQKNLSRVGALISNFKQIAVDQMVAEQREIDLGGYLEEVMSTLSIELRRAGIRYEIDIPKEIRMITIPGAMAQIITNLVTNSIRHAFTEPGGMLHLEAESVEGNQVRLQFSDNGAGMNNATLTQVFDPFFTTKRNEGGTGLGMSIVYNLVRQKLRGDISVKSELGKGTTFILRLPKNL</sequence>
<comment type="catalytic activity">
    <reaction evidence="1">
        <text>ATP + protein L-histidine = ADP + protein N-phospho-L-histidine.</text>
        <dbReference type="EC" id="2.7.13.3"/>
    </reaction>
</comment>
<keyword evidence="3" id="KW-0175">Coiled coil</keyword>
<dbReference type="AlphaFoldDB" id="A0A432VSK3"/>
<evidence type="ECO:0000313" key="6">
    <source>
        <dbReference type="EMBL" id="RUO19324.1"/>
    </source>
</evidence>
<dbReference type="GO" id="GO:0000155">
    <property type="term" value="F:phosphorelay sensor kinase activity"/>
    <property type="evidence" value="ECO:0007669"/>
    <property type="project" value="InterPro"/>
</dbReference>
<dbReference type="EC" id="2.7.13.3" evidence="2"/>
<accession>A0A432VSK3</accession>
<dbReference type="InterPro" id="IPR003594">
    <property type="entry name" value="HATPase_dom"/>
</dbReference>
<dbReference type="InterPro" id="IPR025293">
    <property type="entry name" value="YfiR/HmsC-like"/>
</dbReference>
<feature type="transmembrane region" description="Helical" evidence="4">
    <location>
        <begin position="394"/>
        <end position="418"/>
    </location>
</feature>
<keyword evidence="4" id="KW-0472">Membrane</keyword>
<keyword evidence="7" id="KW-1185">Reference proteome</keyword>
<dbReference type="SUPFAM" id="SSF47384">
    <property type="entry name" value="Homodimeric domain of signal transducing histidine kinase"/>
    <property type="match status" value="1"/>
</dbReference>
<dbReference type="EMBL" id="PIPJ01000008">
    <property type="protein sequence ID" value="RUO19324.1"/>
    <property type="molecule type" value="Genomic_DNA"/>
</dbReference>
<name>A0A432VSK3_9GAMM</name>
<dbReference type="Gene3D" id="1.10.287.130">
    <property type="match status" value="1"/>
</dbReference>
<dbReference type="PANTHER" id="PTHR43065:SF47">
    <property type="match status" value="1"/>
</dbReference>
<dbReference type="Pfam" id="PF13689">
    <property type="entry name" value="DUF4154"/>
    <property type="match status" value="1"/>
</dbReference>
<reference evidence="7" key="1">
    <citation type="journal article" date="2018" name="Front. Microbiol.">
        <title>Genome-Based Analysis Reveals the Taxonomy and Diversity of the Family Idiomarinaceae.</title>
        <authorList>
            <person name="Liu Y."/>
            <person name="Lai Q."/>
            <person name="Shao Z."/>
        </authorList>
    </citation>
    <scope>NUCLEOTIDE SEQUENCE [LARGE SCALE GENOMIC DNA]</scope>
    <source>
        <strain evidence="7">GBPy7</strain>
    </source>
</reference>